<dbReference type="Pfam" id="PF08246">
    <property type="entry name" value="Inhibitor_I29"/>
    <property type="match status" value="1"/>
</dbReference>
<dbReference type="GO" id="GO:0008233">
    <property type="term" value="F:peptidase activity"/>
    <property type="evidence" value="ECO:0007669"/>
    <property type="project" value="UniProtKB-KW"/>
</dbReference>
<dbReference type="InterPro" id="IPR039417">
    <property type="entry name" value="Peptidase_C1A_papain-like"/>
</dbReference>
<dbReference type="SMART" id="SM00645">
    <property type="entry name" value="Pept_C1"/>
    <property type="match status" value="1"/>
</dbReference>
<dbReference type="InterPro" id="IPR025661">
    <property type="entry name" value="Pept_asp_AS"/>
</dbReference>
<dbReference type="InterPro" id="IPR025660">
    <property type="entry name" value="Pept_his_AS"/>
</dbReference>
<feature type="signal peptide" evidence="5">
    <location>
        <begin position="1"/>
        <end position="21"/>
    </location>
</feature>
<dbReference type="PROSITE" id="PS00639">
    <property type="entry name" value="THIOL_PROTEASE_HIS"/>
    <property type="match status" value="1"/>
</dbReference>
<reference evidence="8 9" key="1">
    <citation type="submission" date="2024-02" db="EMBL/GenBank/DDBJ databases">
        <authorList>
            <person name="Chen Y."/>
            <person name="Shah S."/>
            <person name="Dougan E. K."/>
            <person name="Thang M."/>
            <person name="Chan C."/>
        </authorList>
    </citation>
    <scope>NUCLEOTIDE SEQUENCE [LARGE SCALE GENOMIC DNA]</scope>
</reference>
<keyword evidence="2" id="KW-0865">Zymogen</keyword>
<dbReference type="Proteomes" id="UP001642464">
    <property type="component" value="Unassembled WGS sequence"/>
</dbReference>
<evidence type="ECO:0000256" key="3">
    <source>
        <dbReference type="ARBA" id="ARBA00023157"/>
    </source>
</evidence>
<keyword evidence="8" id="KW-0645">Protease</keyword>
<dbReference type="Gene3D" id="3.90.70.10">
    <property type="entry name" value="Cysteine proteinases"/>
    <property type="match status" value="1"/>
</dbReference>
<keyword evidence="8" id="KW-0378">Hydrolase</keyword>
<feature type="region of interest" description="Disordered" evidence="4">
    <location>
        <begin position="126"/>
        <end position="145"/>
    </location>
</feature>
<feature type="chain" id="PRO_5045274110" evidence="5">
    <location>
        <begin position="22"/>
        <end position="428"/>
    </location>
</feature>
<dbReference type="GO" id="GO:0006508">
    <property type="term" value="P:proteolysis"/>
    <property type="evidence" value="ECO:0007669"/>
    <property type="project" value="UniProtKB-KW"/>
</dbReference>
<feature type="domain" description="Cathepsin propeptide inhibitor" evidence="7">
    <location>
        <begin position="29"/>
        <end position="87"/>
    </location>
</feature>
<evidence type="ECO:0000256" key="2">
    <source>
        <dbReference type="ARBA" id="ARBA00023145"/>
    </source>
</evidence>
<protein>
    <submittedName>
        <fullName evidence="8">Probable cysteine protease RD21B</fullName>
    </submittedName>
</protein>
<accession>A0ABP0NV05</accession>
<evidence type="ECO:0000256" key="4">
    <source>
        <dbReference type="SAM" id="MobiDB-lite"/>
    </source>
</evidence>
<dbReference type="PANTHER" id="PTHR12411">
    <property type="entry name" value="CYSTEINE PROTEASE FAMILY C1-RELATED"/>
    <property type="match status" value="1"/>
</dbReference>
<sequence length="428" mass="45746">MSSSLPLVVSFLACCVAVTAAITPVERAFEQYLKDADFGKSYKDPVEKQARFEAFLDNYEYILRENSKGHSYTLGFTYFTDMSVEDFETSHFGMKPRKPSAASRSKHVVRNVSLPSSVDWRTEGAVTAVKNQERQSRPTRGSTGALEGAWAIATGKLESLSEQQLVDCSSSFGNEGCNGGDMDDAFQYEEENAVCTEQSYPYTATGGICNSSSCTVGIPRGSVTGYVDVEADDEEALMDAVAQQPVSVAIEADKRAFQNYKSGVLSKVCGTSLDHGVLVVGYGTEWGRPYWLVKNSWGSFWGEDGYVKLERGKPGAGECGVKSEASYPVVAGGPAPSPPPSHAHYGKPPCLDDESPVTVLGKGSICAADCTKGCPKDVPAGTTARPYCRDDDYCALGCMIGGCPKGAKCVHNGGLLGVCVYPDLEIVV</sequence>
<dbReference type="InterPro" id="IPR013201">
    <property type="entry name" value="Prot_inhib_I29"/>
</dbReference>
<dbReference type="CDD" id="cd02248">
    <property type="entry name" value="Peptidase_C1A"/>
    <property type="match status" value="1"/>
</dbReference>
<evidence type="ECO:0000256" key="1">
    <source>
        <dbReference type="ARBA" id="ARBA00008455"/>
    </source>
</evidence>
<dbReference type="InterPro" id="IPR038765">
    <property type="entry name" value="Papain-like_cys_pep_sf"/>
</dbReference>
<dbReference type="InterPro" id="IPR013128">
    <property type="entry name" value="Peptidase_C1A"/>
</dbReference>
<dbReference type="EMBL" id="CAXAMM010031001">
    <property type="protein sequence ID" value="CAK9067326.1"/>
    <property type="molecule type" value="Genomic_DNA"/>
</dbReference>
<evidence type="ECO:0000313" key="9">
    <source>
        <dbReference type="Proteomes" id="UP001642464"/>
    </source>
</evidence>
<evidence type="ECO:0000259" key="7">
    <source>
        <dbReference type="SMART" id="SM00848"/>
    </source>
</evidence>
<dbReference type="PROSITE" id="PS00640">
    <property type="entry name" value="THIOL_PROTEASE_ASN"/>
    <property type="match status" value="1"/>
</dbReference>
<dbReference type="SMART" id="SM00848">
    <property type="entry name" value="Inhibitor_I29"/>
    <property type="match status" value="1"/>
</dbReference>
<comment type="similarity">
    <text evidence="1">Belongs to the peptidase C1 family.</text>
</comment>
<evidence type="ECO:0000259" key="6">
    <source>
        <dbReference type="SMART" id="SM00645"/>
    </source>
</evidence>
<comment type="caution">
    <text evidence="8">The sequence shown here is derived from an EMBL/GenBank/DDBJ whole genome shotgun (WGS) entry which is preliminary data.</text>
</comment>
<name>A0ABP0NV05_9DINO</name>
<gene>
    <name evidence="8" type="ORF">SCF082_LOCUS34101</name>
</gene>
<keyword evidence="9" id="KW-1185">Reference proteome</keyword>
<dbReference type="Pfam" id="PF00112">
    <property type="entry name" value="Peptidase_C1"/>
    <property type="match status" value="1"/>
</dbReference>
<keyword evidence="5" id="KW-0732">Signal</keyword>
<organism evidence="8 9">
    <name type="scientific">Durusdinium trenchii</name>
    <dbReference type="NCBI Taxonomy" id="1381693"/>
    <lineage>
        <taxon>Eukaryota</taxon>
        <taxon>Sar</taxon>
        <taxon>Alveolata</taxon>
        <taxon>Dinophyceae</taxon>
        <taxon>Suessiales</taxon>
        <taxon>Symbiodiniaceae</taxon>
        <taxon>Durusdinium</taxon>
    </lineage>
</organism>
<evidence type="ECO:0000256" key="5">
    <source>
        <dbReference type="SAM" id="SignalP"/>
    </source>
</evidence>
<dbReference type="InterPro" id="IPR000668">
    <property type="entry name" value="Peptidase_C1A_C"/>
</dbReference>
<feature type="domain" description="Peptidase C1A papain C-terminal" evidence="6">
    <location>
        <begin position="114"/>
        <end position="329"/>
    </location>
</feature>
<dbReference type="SUPFAM" id="SSF54001">
    <property type="entry name" value="Cysteine proteinases"/>
    <property type="match status" value="1"/>
</dbReference>
<proteinExistence type="inferred from homology"/>
<evidence type="ECO:0000313" key="8">
    <source>
        <dbReference type="EMBL" id="CAK9067326.1"/>
    </source>
</evidence>
<keyword evidence="3" id="KW-1015">Disulfide bond</keyword>